<proteinExistence type="predicted"/>
<keyword evidence="3" id="KW-1185">Reference proteome</keyword>
<evidence type="ECO:0000313" key="3">
    <source>
        <dbReference type="Proteomes" id="UP001266807"/>
    </source>
</evidence>
<evidence type="ECO:0000256" key="1">
    <source>
        <dbReference type="SAM" id="MobiDB-lite"/>
    </source>
</evidence>
<comment type="caution">
    <text evidence="2">The sequence shown here is derived from an EMBL/GenBank/DDBJ whole genome shotgun (WGS) entry which is preliminary data.</text>
</comment>
<dbReference type="Proteomes" id="UP001266807">
    <property type="component" value="Unassembled WGS sequence"/>
</dbReference>
<evidence type="ECO:0000313" key="2">
    <source>
        <dbReference type="EMBL" id="MDR6778379.1"/>
    </source>
</evidence>
<dbReference type="EMBL" id="JAVDUG010000003">
    <property type="protein sequence ID" value="MDR6778379.1"/>
    <property type="molecule type" value="Genomic_DNA"/>
</dbReference>
<gene>
    <name evidence="2" type="ORF">J2W98_002656</name>
</gene>
<protein>
    <submittedName>
        <fullName evidence="2">Uncharacterized protein</fullName>
    </submittedName>
</protein>
<accession>A0ABU1QFF8</accession>
<reference evidence="2 3" key="1">
    <citation type="submission" date="2023-07" db="EMBL/GenBank/DDBJ databases">
        <title>Sorghum-associated microbial communities from plants grown in Nebraska, USA.</title>
        <authorList>
            <person name="Schachtman D."/>
        </authorList>
    </citation>
    <scope>NUCLEOTIDE SEQUENCE [LARGE SCALE GENOMIC DNA]</scope>
    <source>
        <strain evidence="2 3">BE143</strain>
    </source>
</reference>
<sequence length="30" mass="3590">MPNHQAVFGVRMSHSHKQAARPWRKLNYNQ</sequence>
<organism evidence="2 3">
    <name type="scientific">Paenibacillus peoriae</name>
    <dbReference type="NCBI Taxonomy" id="59893"/>
    <lineage>
        <taxon>Bacteria</taxon>
        <taxon>Bacillati</taxon>
        <taxon>Bacillota</taxon>
        <taxon>Bacilli</taxon>
        <taxon>Bacillales</taxon>
        <taxon>Paenibacillaceae</taxon>
        <taxon>Paenibacillus</taxon>
    </lineage>
</organism>
<feature type="compositionally biased region" description="Basic residues" evidence="1">
    <location>
        <begin position="13"/>
        <end position="24"/>
    </location>
</feature>
<feature type="region of interest" description="Disordered" evidence="1">
    <location>
        <begin position="1"/>
        <end position="30"/>
    </location>
</feature>
<name>A0ABU1QFF8_9BACL</name>